<gene>
    <name evidence="1" type="ORF">EKH83_20315</name>
</gene>
<sequence length="62" mass="6444">MISILRLSAVMLTAPYSQKFVRTSLGLPAALWQPGGRLTAGAVRGATPAGAGLFESLSIKSR</sequence>
<comment type="caution">
    <text evidence="1">The sequence shown here is derived from an EMBL/GenBank/DDBJ whole genome shotgun (WGS) entry which is preliminary data.</text>
</comment>
<dbReference type="AlphaFoldDB" id="A0A4Q0M322"/>
<name>A0A4Q0M322_9SPHI</name>
<reference evidence="1 2" key="1">
    <citation type="submission" date="2018-12" db="EMBL/GenBank/DDBJ databases">
        <title>The Draft Genome Sequence of the Soil Bacterium Pedobacter tournemirensis R1.</title>
        <authorList>
            <person name="He J."/>
        </authorList>
    </citation>
    <scope>NUCLEOTIDE SEQUENCE [LARGE SCALE GENOMIC DNA]</scope>
    <source>
        <strain evidence="1 2">R1</strain>
    </source>
</reference>
<proteinExistence type="predicted"/>
<accession>A0A4Q0M322</accession>
<organism evidence="1 2">
    <name type="scientific">Arcticibacter tournemirensis</name>
    <dbReference type="NCBI Taxonomy" id="699437"/>
    <lineage>
        <taxon>Bacteria</taxon>
        <taxon>Pseudomonadati</taxon>
        <taxon>Bacteroidota</taxon>
        <taxon>Sphingobacteriia</taxon>
        <taxon>Sphingobacteriales</taxon>
        <taxon>Sphingobacteriaceae</taxon>
        <taxon>Arcticibacter</taxon>
    </lineage>
</organism>
<dbReference type="RefSeq" id="WP_128771301.1">
    <property type="nucleotide sequence ID" value="NZ_RXOC01000019.1"/>
</dbReference>
<dbReference type="Proteomes" id="UP000290848">
    <property type="component" value="Unassembled WGS sequence"/>
</dbReference>
<dbReference type="EMBL" id="RXOC01000019">
    <property type="protein sequence ID" value="RXF67311.1"/>
    <property type="molecule type" value="Genomic_DNA"/>
</dbReference>
<evidence type="ECO:0000313" key="2">
    <source>
        <dbReference type="Proteomes" id="UP000290848"/>
    </source>
</evidence>
<evidence type="ECO:0000313" key="1">
    <source>
        <dbReference type="EMBL" id="RXF67311.1"/>
    </source>
</evidence>
<protein>
    <submittedName>
        <fullName evidence="1">Uncharacterized protein</fullName>
    </submittedName>
</protein>